<reference evidence="2" key="1">
    <citation type="submission" date="2021-02" db="EMBL/GenBank/DDBJ databases">
        <authorList>
            <person name="Nowell W R."/>
        </authorList>
    </citation>
    <scope>NUCLEOTIDE SEQUENCE</scope>
</reference>
<feature type="domain" description="Serine/threonine-protein phosphatase 4 regulatory subunit 3-like central" evidence="1">
    <location>
        <begin position="2"/>
        <end position="48"/>
    </location>
</feature>
<dbReference type="EMBL" id="CAJOBB010023758">
    <property type="protein sequence ID" value="CAF4395411.1"/>
    <property type="molecule type" value="Genomic_DNA"/>
</dbReference>
<comment type="caution">
    <text evidence="2">The sequence shown here is derived from an EMBL/GenBank/DDBJ whole genome shotgun (WGS) entry which is preliminary data.</text>
</comment>
<sequence>ALATHGILNVIQVMLSLDDTTTKQAALDVFASIVECNPSTVREYMLQET</sequence>
<dbReference type="Proteomes" id="UP000663868">
    <property type="component" value="Unassembled WGS sequence"/>
</dbReference>
<evidence type="ECO:0000313" key="2">
    <source>
        <dbReference type="EMBL" id="CAF4395411.1"/>
    </source>
</evidence>
<proteinExistence type="predicted"/>
<feature type="non-terminal residue" evidence="2">
    <location>
        <position position="49"/>
    </location>
</feature>
<evidence type="ECO:0000313" key="3">
    <source>
        <dbReference type="Proteomes" id="UP000663868"/>
    </source>
</evidence>
<organism evidence="2 3">
    <name type="scientific">Adineta steineri</name>
    <dbReference type="NCBI Taxonomy" id="433720"/>
    <lineage>
        <taxon>Eukaryota</taxon>
        <taxon>Metazoa</taxon>
        <taxon>Spiralia</taxon>
        <taxon>Gnathifera</taxon>
        <taxon>Rotifera</taxon>
        <taxon>Eurotatoria</taxon>
        <taxon>Bdelloidea</taxon>
        <taxon>Adinetida</taxon>
        <taxon>Adinetidae</taxon>
        <taxon>Adineta</taxon>
    </lineage>
</organism>
<dbReference type="AlphaFoldDB" id="A0A820P2W0"/>
<dbReference type="InterPro" id="IPR006887">
    <property type="entry name" value="P4R3-like_central_dom"/>
</dbReference>
<feature type="non-terminal residue" evidence="2">
    <location>
        <position position="1"/>
    </location>
</feature>
<name>A0A820P2W0_9BILA</name>
<accession>A0A820P2W0</accession>
<dbReference type="Pfam" id="PF04802">
    <property type="entry name" value="PP4R3"/>
    <property type="match status" value="1"/>
</dbReference>
<protein>
    <recommendedName>
        <fullName evidence="1">Serine/threonine-protein phosphatase 4 regulatory subunit 3-like central domain-containing protein</fullName>
    </recommendedName>
</protein>
<evidence type="ECO:0000259" key="1">
    <source>
        <dbReference type="Pfam" id="PF04802"/>
    </source>
</evidence>
<gene>
    <name evidence="2" type="ORF">KXQ929_LOCUS50712</name>
</gene>